<evidence type="ECO:0000313" key="6">
    <source>
        <dbReference type="Proteomes" id="UP001056132"/>
    </source>
</evidence>
<protein>
    <submittedName>
        <fullName evidence="4">Acyltransferase</fullName>
    </submittedName>
</protein>
<evidence type="ECO:0000313" key="5">
    <source>
        <dbReference type="Proteomes" id="UP000318943"/>
    </source>
</evidence>
<dbReference type="InterPro" id="IPR052734">
    <property type="entry name" value="Nod_factor_acetyltransferase"/>
</dbReference>
<dbReference type="Proteomes" id="UP001056132">
    <property type="component" value="Chromosome 1"/>
</dbReference>
<dbReference type="EMBL" id="CP097330">
    <property type="protein sequence ID" value="URF05032.1"/>
    <property type="molecule type" value="Genomic_DNA"/>
</dbReference>
<reference evidence="3 5" key="1">
    <citation type="submission" date="2019-05" db="EMBL/GenBank/DDBJ databases">
        <title>Whole genome sequence analysis of Cupriavidus campinensis S14E4C strain.</title>
        <authorList>
            <person name="Abbaszade G."/>
            <person name="Szabo A."/>
            <person name="Toumi M."/>
            <person name="Toth E."/>
        </authorList>
    </citation>
    <scope>NUCLEOTIDE SEQUENCE [LARGE SCALE GENOMIC DNA]</scope>
    <source>
        <strain evidence="3 5">S14E4C</strain>
    </source>
</reference>
<keyword evidence="1" id="KW-1133">Transmembrane helix</keyword>
<dbReference type="AlphaFoldDB" id="A0AAE9I2V8"/>
<dbReference type="Proteomes" id="UP000318943">
    <property type="component" value="Unassembled WGS sequence"/>
</dbReference>
<organism evidence="4 6">
    <name type="scientific">Cupriavidus campinensis</name>
    <dbReference type="NCBI Taxonomy" id="151783"/>
    <lineage>
        <taxon>Bacteria</taxon>
        <taxon>Pseudomonadati</taxon>
        <taxon>Pseudomonadota</taxon>
        <taxon>Betaproteobacteria</taxon>
        <taxon>Burkholderiales</taxon>
        <taxon>Burkholderiaceae</taxon>
        <taxon>Cupriavidus</taxon>
    </lineage>
</organism>
<proteinExistence type="predicted"/>
<keyword evidence="5" id="KW-1185">Reference proteome</keyword>
<keyword evidence="1" id="KW-0472">Membrane</keyword>
<evidence type="ECO:0000313" key="4">
    <source>
        <dbReference type="EMBL" id="URF05032.1"/>
    </source>
</evidence>
<feature type="transmembrane region" description="Helical" evidence="1">
    <location>
        <begin position="257"/>
        <end position="278"/>
    </location>
</feature>
<feature type="transmembrane region" description="Helical" evidence="1">
    <location>
        <begin position="36"/>
        <end position="53"/>
    </location>
</feature>
<keyword evidence="4" id="KW-0808">Transferase</keyword>
<dbReference type="KEGG" id="ccam:M5D45_04125"/>
<accession>A0AAE9I2V8</accession>
<dbReference type="Pfam" id="PF01757">
    <property type="entry name" value="Acyl_transf_3"/>
    <property type="match status" value="1"/>
</dbReference>
<feature type="transmembrane region" description="Helical" evidence="1">
    <location>
        <begin position="323"/>
        <end position="343"/>
    </location>
</feature>
<evidence type="ECO:0000313" key="3">
    <source>
        <dbReference type="EMBL" id="TSP10254.1"/>
    </source>
</evidence>
<dbReference type="EMBL" id="VCIZ01000017">
    <property type="protein sequence ID" value="TSP10254.1"/>
    <property type="molecule type" value="Genomic_DNA"/>
</dbReference>
<reference evidence="4" key="2">
    <citation type="journal article" date="2022" name="Microbiol. Resour. Announc.">
        <title>Genome Sequence of Cupriavidus campinensis Strain G5, a Member of a Bacterial Consortium Capable of Polyethylene Degradation.</title>
        <authorList>
            <person name="Schneider B."/>
            <person name="Pfeiffer F."/>
            <person name="Dyall-Smith M."/>
            <person name="Kunte H.J."/>
        </authorList>
    </citation>
    <scope>NUCLEOTIDE SEQUENCE</scope>
    <source>
        <strain evidence="4">G5</strain>
    </source>
</reference>
<name>A0AAE9I2V8_9BURK</name>
<evidence type="ECO:0000259" key="2">
    <source>
        <dbReference type="Pfam" id="PF01757"/>
    </source>
</evidence>
<feature type="domain" description="Acyltransferase 3" evidence="2">
    <location>
        <begin position="9"/>
        <end position="340"/>
    </location>
</feature>
<feature type="transmembrane region" description="Helical" evidence="1">
    <location>
        <begin position="149"/>
        <end position="168"/>
    </location>
</feature>
<dbReference type="InterPro" id="IPR002656">
    <property type="entry name" value="Acyl_transf_3_dom"/>
</dbReference>
<feature type="transmembrane region" description="Helical" evidence="1">
    <location>
        <begin position="285"/>
        <end position="303"/>
    </location>
</feature>
<gene>
    <name evidence="3" type="ORF">FGG12_23860</name>
    <name evidence="4" type="ORF">M5D45_04125</name>
</gene>
<dbReference type="PANTHER" id="PTHR37312">
    <property type="entry name" value="MEMBRANE-BOUND ACYLTRANSFERASE YKRP-RELATED"/>
    <property type="match status" value="1"/>
</dbReference>
<keyword evidence="4" id="KW-0012">Acyltransferase</keyword>
<feature type="transmembrane region" description="Helical" evidence="1">
    <location>
        <begin position="73"/>
        <end position="94"/>
    </location>
</feature>
<reference evidence="4" key="3">
    <citation type="submission" date="2022-05" db="EMBL/GenBank/DDBJ databases">
        <authorList>
            <person name="Kunte H.-J."/>
        </authorList>
    </citation>
    <scope>NUCLEOTIDE SEQUENCE</scope>
    <source>
        <strain evidence="4">G5</strain>
    </source>
</reference>
<dbReference type="RefSeq" id="WP_144201673.1">
    <property type="nucleotide sequence ID" value="NZ_CAJPVH010000003.1"/>
</dbReference>
<sequence>MSSAPRNPTIDMCRGIGIALVVFSHAWALPDPVYRAIYSMAFPAFLLRAGLVFQPSRAVAAPASHLWGKFMRLVVPAWGMGLVLAVPYIVAWALGRFPDDEFAMRFVGTMTGSAINEWNFLSTPLWSLFCLFWLDVAATALARLGPSVAGALMTGVGLVWIVFTQGGGTWSDVNPVEWPFSLRNVGCAMVFYGAGLWLGGGKGPRAAAVGPMQFTPASLTMRRALLLVVTLAVWVLAVRHAPDVLNVSRNRIGTTPMAMAMTLLAAFAGTALLWQVVVLLPTSRAVVWLGTHTLPVFGFNYLVNKIVFETATRAGVEVARLGNWWWVLALIELALLCAIAWVLDRMGPIGDLFNGRPLKRVGREKARMA</sequence>
<dbReference type="GO" id="GO:0016747">
    <property type="term" value="F:acyltransferase activity, transferring groups other than amino-acyl groups"/>
    <property type="evidence" value="ECO:0007669"/>
    <property type="project" value="InterPro"/>
</dbReference>
<feature type="transmembrane region" description="Helical" evidence="1">
    <location>
        <begin position="220"/>
        <end position="237"/>
    </location>
</feature>
<feature type="transmembrane region" description="Helical" evidence="1">
    <location>
        <begin position="12"/>
        <end position="30"/>
    </location>
</feature>
<dbReference type="PANTHER" id="PTHR37312:SF1">
    <property type="entry name" value="MEMBRANE-BOUND ACYLTRANSFERASE YKRP-RELATED"/>
    <property type="match status" value="1"/>
</dbReference>
<evidence type="ECO:0000256" key="1">
    <source>
        <dbReference type="SAM" id="Phobius"/>
    </source>
</evidence>
<keyword evidence="1" id="KW-0812">Transmembrane</keyword>